<dbReference type="InterPro" id="IPR040591">
    <property type="entry name" value="RqcP2_RBD"/>
</dbReference>
<comment type="caution">
    <text evidence="3">The sequence shown here is derived from an EMBL/GenBank/DDBJ whole genome shotgun (WGS) entry which is preliminary data.</text>
</comment>
<dbReference type="InterPro" id="IPR048443">
    <property type="entry name" value="RqcP2_N"/>
</dbReference>
<accession>A0A0J6EYH2</accession>
<gene>
    <name evidence="3" type="ORF">AB447_218460</name>
    <name evidence="4" type="ORF">P8828_10935</name>
</gene>
<dbReference type="Gene3D" id="3.30.1370.160">
    <property type="match status" value="1"/>
</dbReference>
<dbReference type="PANTHER" id="PTHR13633">
    <property type="entry name" value="MITOCHONDRIAL TRANSCRIPTION RESCUE FACTOR 1"/>
    <property type="match status" value="1"/>
</dbReference>
<accession>A0A0J6EIA9</accession>
<keyword evidence="1" id="KW-0694">RNA-binding</keyword>
<dbReference type="Proteomes" id="UP001341297">
    <property type="component" value="Unassembled WGS sequence"/>
</dbReference>
<dbReference type="PANTHER" id="PTHR13633:SF3">
    <property type="entry name" value="MITOCHONDRIAL TRANSCRIPTION RESCUE FACTOR 1"/>
    <property type="match status" value="1"/>
</dbReference>
<dbReference type="PROSITE" id="PS50889">
    <property type="entry name" value="S4"/>
    <property type="match status" value="1"/>
</dbReference>
<dbReference type="Pfam" id="PF21278">
    <property type="entry name" value="YlmH_1st"/>
    <property type="match status" value="1"/>
</dbReference>
<evidence type="ECO:0000313" key="6">
    <source>
        <dbReference type="Proteomes" id="UP001341297"/>
    </source>
</evidence>
<organism evidence="3 5">
    <name type="scientific">Bacillus glycinifermentans</name>
    <dbReference type="NCBI Taxonomy" id="1664069"/>
    <lineage>
        <taxon>Bacteria</taxon>
        <taxon>Bacillati</taxon>
        <taxon>Bacillota</taxon>
        <taxon>Bacilli</taxon>
        <taxon>Bacillales</taxon>
        <taxon>Bacillaceae</taxon>
        <taxon>Bacillus</taxon>
    </lineage>
</organism>
<evidence type="ECO:0000313" key="4">
    <source>
        <dbReference type="EMBL" id="MEC0485347.1"/>
    </source>
</evidence>
<dbReference type="InterPro" id="IPR036986">
    <property type="entry name" value="S4_RNA-bd_sf"/>
</dbReference>
<dbReference type="EMBL" id="LECW02000021">
    <property type="protein sequence ID" value="KRT93375.1"/>
    <property type="molecule type" value="Genomic_DNA"/>
</dbReference>
<feature type="domain" description="RNA-binding S4" evidence="2">
    <location>
        <begin position="182"/>
        <end position="239"/>
    </location>
</feature>
<dbReference type="Gene3D" id="3.30.70.330">
    <property type="match status" value="1"/>
</dbReference>
<dbReference type="SMART" id="SM00363">
    <property type="entry name" value="S4"/>
    <property type="match status" value="1"/>
</dbReference>
<evidence type="ECO:0000256" key="1">
    <source>
        <dbReference type="PROSITE-ProRule" id="PRU00182"/>
    </source>
</evidence>
<dbReference type="SUPFAM" id="SSF55174">
    <property type="entry name" value="Alpha-L RNA-binding motif"/>
    <property type="match status" value="1"/>
</dbReference>
<dbReference type="OrthoDB" id="9812787at2"/>
<dbReference type="InterPro" id="IPR012677">
    <property type="entry name" value="Nucleotide-bd_a/b_plait_sf"/>
</dbReference>
<dbReference type="RefSeq" id="WP_048353129.1">
    <property type="nucleotide sequence ID" value="NZ_CP023481.1"/>
</dbReference>
<evidence type="ECO:0000313" key="3">
    <source>
        <dbReference type="EMBL" id="KRT93375.1"/>
    </source>
</evidence>
<reference evidence="3" key="2">
    <citation type="submission" date="2015-10" db="EMBL/GenBank/DDBJ databases">
        <authorList>
            <person name="Gilbert D.G."/>
        </authorList>
    </citation>
    <scope>NUCLEOTIDE SEQUENCE</scope>
    <source>
        <strain evidence="3">GO-13</strain>
    </source>
</reference>
<dbReference type="InterPro" id="IPR002942">
    <property type="entry name" value="S4_RNA-bd"/>
</dbReference>
<evidence type="ECO:0000259" key="2">
    <source>
        <dbReference type="SMART" id="SM00363"/>
    </source>
</evidence>
<proteinExistence type="predicted"/>
<dbReference type="Gene3D" id="3.10.290.10">
    <property type="entry name" value="RNA-binding S4 domain"/>
    <property type="match status" value="1"/>
</dbReference>
<sequence>MSDIYQHFRKDEEPFIDQVLEWKRIVTEQYRMKLTDFLDPREQVIVTSVIGRSDEVKLAFCGGYPEAERKRAVLYPEYIEPDAEDFQLQAWEVAYPEKFASIEHRELLGSLMGIGLKRQKFGDLIFSGETRQFICSEDVADFVFSQLTHVGRVKVSLEKIPLSKLKIPEQDVEMRDDTVSSLRLDALCSSVSRQSRQKAQTLVKNGLVKVNWKMVDDPSYSLAEGDMLSVRGFGRFTLKSIEGKTKKGKWRVTFAKQK</sequence>
<reference evidence="3 5" key="1">
    <citation type="journal article" date="2015" name="Int. J. Syst. Evol. Microbiol.">
        <title>Bacillus glycinifermentans sp. nov., isolated from fermented soybean paste.</title>
        <authorList>
            <person name="Kim S.J."/>
            <person name="Dunlap C.A."/>
            <person name="Kwon S.W."/>
            <person name="Rooney A.P."/>
        </authorList>
    </citation>
    <scope>NUCLEOTIDE SEQUENCE [LARGE SCALE GENOMIC DNA]</scope>
    <source>
        <strain evidence="3 5">GO-13</strain>
    </source>
</reference>
<dbReference type="Proteomes" id="UP000036168">
    <property type="component" value="Unassembled WGS sequence"/>
</dbReference>
<reference evidence="4 6" key="3">
    <citation type="submission" date="2023-03" db="EMBL/GenBank/DDBJ databases">
        <title>Agriculturally important microbes genome sequencing.</title>
        <authorList>
            <person name="Dunlap C."/>
        </authorList>
    </citation>
    <scope>NUCLEOTIDE SEQUENCE [LARGE SCALE GENOMIC DNA]</scope>
    <source>
        <strain evidence="4 6">CBP-3203</strain>
    </source>
</reference>
<dbReference type="GO" id="GO:0003723">
    <property type="term" value="F:RNA binding"/>
    <property type="evidence" value="ECO:0007669"/>
    <property type="project" value="UniProtKB-KW"/>
</dbReference>
<dbReference type="STRING" id="1664069.BGLY_1755"/>
<dbReference type="Pfam" id="PF01479">
    <property type="entry name" value="S4"/>
    <property type="match status" value="1"/>
</dbReference>
<dbReference type="AlphaFoldDB" id="A0A0J6EIA9"/>
<evidence type="ECO:0000313" key="5">
    <source>
        <dbReference type="Proteomes" id="UP000036168"/>
    </source>
</evidence>
<dbReference type="PATRIC" id="fig|1664069.3.peg.4290"/>
<dbReference type="CDD" id="cd00165">
    <property type="entry name" value="S4"/>
    <property type="match status" value="1"/>
</dbReference>
<protein>
    <submittedName>
        <fullName evidence="3">RNA-binding protein</fullName>
    </submittedName>
</protein>
<keyword evidence="6" id="KW-1185">Reference proteome</keyword>
<name>A0A0J6EIA9_9BACI</name>
<dbReference type="EMBL" id="JARRTL010000009">
    <property type="protein sequence ID" value="MEC0485347.1"/>
    <property type="molecule type" value="Genomic_DNA"/>
</dbReference>
<dbReference type="Pfam" id="PF17774">
    <property type="entry name" value="YlmH_RBD"/>
    <property type="match status" value="1"/>
</dbReference>